<comment type="subcellular location">
    <subcellularLocation>
        <location evidence="12">Cytoplasm</location>
    </subcellularLocation>
</comment>
<dbReference type="GO" id="GO:0005524">
    <property type="term" value="F:ATP binding"/>
    <property type="evidence" value="ECO:0007669"/>
    <property type="project" value="UniProtKB-UniRule"/>
</dbReference>
<evidence type="ECO:0000256" key="8">
    <source>
        <dbReference type="ARBA" id="ARBA00022840"/>
    </source>
</evidence>
<feature type="binding site" evidence="12">
    <location>
        <position position="185"/>
    </location>
    <ligand>
        <name>ATP</name>
        <dbReference type="ChEBI" id="CHEBI:30616"/>
    </ligand>
</feature>
<feature type="binding site" evidence="12">
    <location>
        <begin position="40"/>
        <end position="44"/>
    </location>
    <ligand>
        <name>substrate</name>
    </ligand>
</feature>
<evidence type="ECO:0000256" key="5">
    <source>
        <dbReference type="ARBA" id="ARBA00022723"/>
    </source>
</evidence>
<dbReference type="RefSeq" id="WP_057749827.1">
    <property type="nucleotide sequence ID" value="NZ_AZER01000014.1"/>
</dbReference>
<dbReference type="GO" id="GO:0005829">
    <property type="term" value="C:cytosol"/>
    <property type="evidence" value="ECO:0007669"/>
    <property type="project" value="TreeGrafter"/>
</dbReference>
<keyword evidence="12" id="KW-0963">Cytoplasm</keyword>
<feature type="binding site" evidence="12">
    <location>
        <begin position="221"/>
        <end position="226"/>
    </location>
    <ligand>
        <name>ATP</name>
        <dbReference type="ChEBI" id="CHEBI:30616"/>
    </ligand>
</feature>
<feature type="domain" description="Carbohydrate kinase PfkB" evidence="13">
    <location>
        <begin position="4"/>
        <end position="295"/>
    </location>
</feature>
<feature type="binding site" evidence="12">
    <location>
        <position position="249"/>
    </location>
    <ligand>
        <name>K(+)</name>
        <dbReference type="ChEBI" id="CHEBI:29103"/>
    </ligand>
</feature>
<evidence type="ECO:0000256" key="6">
    <source>
        <dbReference type="ARBA" id="ARBA00022741"/>
    </source>
</evidence>
<feature type="binding site" evidence="12">
    <location>
        <position position="253"/>
    </location>
    <ligand>
        <name>substrate</name>
    </ligand>
</feature>
<feature type="binding site" evidence="12">
    <location>
        <position position="141"/>
    </location>
    <ligand>
        <name>substrate</name>
    </ligand>
</feature>
<dbReference type="InterPro" id="IPR011877">
    <property type="entry name" value="Ribokinase"/>
</dbReference>
<dbReference type="NCBIfam" id="TIGR02152">
    <property type="entry name" value="D_ribokin_bact"/>
    <property type="match status" value="1"/>
</dbReference>
<evidence type="ECO:0000256" key="4">
    <source>
        <dbReference type="ARBA" id="ARBA00022679"/>
    </source>
</evidence>
<feature type="binding site" evidence="12">
    <location>
        <position position="284"/>
    </location>
    <ligand>
        <name>K(+)</name>
        <dbReference type="ChEBI" id="CHEBI:29103"/>
    </ligand>
</feature>
<dbReference type="InterPro" id="IPR029056">
    <property type="entry name" value="Ribokinase-like"/>
</dbReference>
<feature type="binding site" evidence="12">
    <location>
        <position position="293"/>
    </location>
    <ligand>
        <name>K(+)</name>
        <dbReference type="ChEBI" id="CHEBI:29103"/>
    </ligand>
</feature>
<comment type="similarity">
    <text evidence="12">Belongs to the carbohydrate kinase PfkB family. Ribokinase subfamily.</text>
</comment>
<comment type="similarity">
    <text evidence="1">Belongs to the carbohydrate kinase pfkB family.</text>
</comment>
<protein>
    <recommendedName>
        <fullName evidence="3 12">Ribokinase</fullName>
        <shortName evidence="12">RK</shortName>
        <ecNumber evidence="2 12">2.7.1.15</ecNumber>
    </recommendedName>
</protein>
<keyword evidence="6 12" id="KW-0547">Nucleotide-binding</keyword>
<feature type="binding site" evidence="12">
    <location>
        <position position="287"/>
    </location>
    <ligand>
        <name>K(+)</name>
        <dbReference type="ChEBI" id="CHEBI:29103"/>
    </ligand>
</feature>
<evidence type="ECO:0000256" key="11">
    <source>
        <dbReference type="ARBA" id="ARBA00023277"/>
    </source>
</evidence>
<evidence type="ECO:0000256" key="10">
    <source>
        <dbReference type="ARBA" id="ARBA00022958"/>
    </source>
</evidence>
<keyword evidence="8 12" id="KW-0067">ATP-binding</keyword>
<proteinExistence type="inferred from homology"/>
<comment type="cofactor">
    <cofactor evidence="12">
        <name>Mg(2+)</name>
        <dbReference type="ChEBI" id="CHEBI:18420"/>
    </cofactor>
    <text evidence="12">Requires a divalent cation, most likely magnesium in vivo, as an electrophilic catalyst to aid phosphoryl group transfer. It is the chelate of the metal and the nucleotide that is the actual substrate.</text>
</comment>
<dbReference type="Pfam" id="PF00294">
    <property type="entry name" value="PfkB"/>
    <property type="match status" value="1"/>
</dbReference>
<feature type="binding site" evidence="12">
    <location>
        <position position="247"/>
    </location>
    <ligand>
        <name>K(+)</name>
        <dbReference type="ChEBI" id="CHEBI:29103"/>
    </ligand>
</feature>
<dbReference type="EMBL" id="AZER01000014">
    <property type="protein sequence ID" value="KRL27817.1"/>
    <property type="molecule type" value="Genomic_DNA"/>
</dbReference>
<dbReference type="Proteomes" id="UP000051445">
    <property type="component" value="Unassembled WGS sequence"/>
</dbReference>
<accession>A0A0R1P6M4</accession>
<feature type="binding site" evidence="12">
    <location>
        <begin position="252"/>
        <end position="253"/>
    </location>
    <ligand>
        <name>ATP</name>
        <dbReference type="ChEBI" id="CHEBI:30616"/>
    </ligand>
</feature>
<dbReference type="PATRIC" id="fig|1423746.3.peg.567"/>
<dbReference type="CDD" id="cd01174">
    <property type="entry name" value="ribokinase"/>
    <property type="match status" value="1"/>
</dbReference>
<dbReference type="InterPro" id="IPR002173">
    <property type="entry name" value="Carboh/pur_kinase_PfkB_CS"/>
</dbReference>
<comment type="subunit">
    <text evidence="12">Homodimer.</text>
</comment>
<dbReference type="AlphaFoldDB" id="A0A0R1P6M4"/>
<evidence type="ECO:0000256" key="9">
    <source>
        <dbReference type="ARBA" id="ARBA00022842"/>
    </source>
</evidence>
<evidence type="ECO:0000256" key="1">
    <source>
        <dbReference type="ARBA" id="ARBA00005380"/>
    </source>
</evidence>
<dbReference type="PANTHER" id="PTHR10584:SF166">
    <property type="entry name" value="RIBOKINASE"/>
    <property type="match status" value="1"/>
</dbReference>
<dbReference type="InterPro" id="IPR002139">
    <property type="entry name" value="Ribo/fructo_kinase"/>
</dbReference>
<dbReference type="UniPathway" id="UPA00916">
    <property type="reaction ID" value="UER00889"/>
</dbReference>
<keyword evidence="5 12" id="KW-0479">Metal-binding</keyword>
<dbReference type="EC" id="2.7.1.15" evidence="2 12"/>
<comment type="caution">
    <text evidence="14">The sequence shown here is derived from an EMBL/GenBank/DDBJ whole genome shotgun (WGS) entry which is preliminary data.</text>
</comment>
<keyword evidence="7 12" id="KW-0418">Kinase</keyword>
<dbReference type="STRING" id="1423746.FD27_GL000558"/>
<name>A0A0R1P6M4_9LACO</name>
<keyword evidence="10 12" id="KW-0630">Potassium</keyword>
<evidence type="ECO:0000313" key="14">
    <source>
        <dbReference type="EMBL" id="KRL27817.1"/>
    </source>
</evidence>
<dbReference type="InterPro" id="IPR011611">
    <property type="entry name" value="PfkB_dom"/>
</dbReference>
<dbReference type="HAMAP" id="MF_01987">
    <property type="entry name" value="Ribokinase"/>
    <property type="match status" value="1"/>
</dbReference>
<feature type="binding site" evidence="12">
    <location>
        <position position="289"/>
    </location>
    <ligand>
        <name>K(+)</name>
        <dbReference type="ChEBI" id="CHEBI:29103"/>
    </ligand>
</feature>
<dbReference type="PRINTS" id="PR00990">
    <property type="entry name" value="RIBOKINASE"/>
</dbReference>
<dbReference type="GO" id="GO:0004747">
    <property type="term" value="F:ribokinase activity"/>
    <property type="evidence" value="ECO:0007669"/>
    <property type="project" value="UniProtKB-UniRule"/>
</dbReference>
<keyword evidence="11 12" id="KW-0119">Carbohydrate metabolism</keyword>
<keyword evidence="15" id="KW-1185">Reference proteome</keyword>
<evidence type="ECO:0000256" key="2">
    <source>
        <dbReference type="ARBA" id="ARBA00012035"/>
    </source>
</evidence>
<sequence length="305" mass="32491">MTNQVIVLGSINVDTTYRVEHFPQPGETISANDKQIAPGGKGANQAVAAARSGAHTAFIGAVGNDDDGRAMLKQLQKNYIDTQHVIIDNDHATGSALVTVEESGQNDILVYGGANQALTTTMVGSVDELLEQADFLVAQFETPQEVTVDLFRQAKAHGVITILNPAPAHSLDPALFSYTDLIIPNETEAEKLTGITVTDHSSMQATATWFRQHGIPNMMITLGKHGVFYSLFDQSGTVPAFRVKAVDTTAAGDTFVGALVAELKPDVTNIAQAITYAQQASSLAVQKHGAMPSIPYRSMIEAINS</sequence>
<dbReference type="SUPFAM" id="SSF53613">
    <property type="entry name" value="Ribokinase-like"/>
    <property type="match status" value="1"/>
</dbReference>
<keyword evidence="9 12" id="KW-0460">Magnesium</keyword>
<dbReference type="GO" id="GO:0019303">
    <property type="term" value="P:D-ribose catabolic process"/>
    <property type="evidence" value="ECO:0007669"/>
    <property type="project" value="UniProtKB-UniRule"/>
</dbReference>
<reference evidence="14 15" key="1">
    <citation type="journal article" date="2015" name="Genome Announc.">
        <title>Expanding the biotechnology potential of lactobacilli through comparative genomics of 213 strains and associated genera.</title>
        <authorList>
            <person name="Sun Z."/>
            <person name="Harris H.M."/>
            <person name="McCann A."/>
            <person name="Guo C."/>
            <person name="Argimon S."/>
            <person name="Zhang W."/>
            <person name="Yang X."/>
            <person name="Jeffery I.B."/>
            <person name="Cooney J.C."/>
            <person name="Kagawa T.F."/>
            <person name="Liu W."/>
            <person name="Song Y."/>
            <person name="Salvetti E."/>
            <person name="Wrobel A."/>
            <person name="Rasinkangas P."/>
            <person name="Parkhill J."/>
            <person name="Rea M.C."/>
            <person name="O'Sullivan O."/>
            <person name="Ritari J."/>
            <person name="Douillard F.P."/>
            <person name="Paul Ross R."/>
            <person name="Yang R."/>
            <person name="Briner A.E."/>
            <person name="Felis G.E."/>
            <person name="de Vos W.M."/>
            <person name="Barrangou R."/>
            <person name="Klaenhammer T.R."/>
            <person name="Caufield P.W."/>
            <person name="Cui Y."/>
            <person name="Zhang H."/>
            <person name="O'Toole P.W."/>
        </authorList>
    </citation>
    <scope>NUCLEOTIDE SEQUENCE [LARGE SCALE GENOMIC DNA]</scope>
    <source>
        <strain evidence="14 15">DSM 13145</strain>
    </source>
</reference>
<dbReference type="PANTHER" id="PTHR10584">
    <property type="entry name" value="SUGAR KINASE"/>
    <property type="match status" value="1"/>
</dbReference>
<feature type="binding site" evidence="12">
    <location>
        <begin position="12"/>
        <end position="14"/>
    </location>
    <ligand>
        <name>substrate</name>
    </ligand>
</feature>
<dbReference type="Gene3D" id="3.40.1190.20">
    <property type="match status" value="1"/>
</dbReference>
<evidence type="ECO:0000259" key="13">
    <source>
        <dbReference type="Pfam" id="PF00294"/>
    </source>
</evidence>
<comment type="pathway">
    <text evidence="12">Carbohydrate metabolism; D-ribose degradation; D-ribose 5-phosphate from beta-D-ribopyranose: step 2/2.</text>
</comment>
<dbReference type="GO" id="GO:0046872">
    <property type="term" value="F:metal ion binding"/>
    <property type="evidence" value="ECO:0007669"/>
    <property type="project" value="UniProtKB-KW"/>
</dbReference>
<evidence type="ECO:0000313" key="15">
    <source>
        <dbReference type="Proteomes" id="UP000051445"/>
    </source>
</evidence>
<evidence type="ECO:0000256" key="3">
    <source>
        <dbReference type="ARBA" id="ARBA00016943"/>
    </source>
</evidence>
<evidence type="ECO:0000256" key="7">
    <source>
        <dbReference type="ARBA" id="ARBA00022777"/>
    </source>
</evidence>
<keyword evidence="4 12" id="KW-0808">Transferase</keyword>
<dbReference type="OrthoDB" id="9775849at2"/>
<comment type="catalytic activity">
    <reaction evidence="12">
        <text>D-ribose + ATP = D-ribose 5-phosphate + ADP + H(+)</text>
        <dbReference type="Rhea" id="RHEA:13697"/>
        <dbReference type="ChEBI" id="CHEBI:15378"/>
        <dbReference type="ChEBI" id="CHEBI:30616"/>
        <dbReference type="ChEBI" id="CHEBI:47013"/>
        <dbReference type="ChEBI" id="CHEBI:78346"/>
        <dbReference type="ChEBI" id="CHEBI:456216"/>
        <dbReference type="EC" id="2.7.1.15"/>
    </reaction>
</comment>
<comment type="function">
    <text evidence="12">Catalyzes the phosphorylation of ribose at O-5 in a reaction requiring ATP and magnesium. The resulting D-ribose-5-phosphate can then be used either for sythesis of nucleotides, histidine, and tryptophan, or as a component of the pentose phosphate pathway.</text>
</comment>
<comment type="caution">
    <text evidence="12">Lacks conserved residue(s) required for the propagation of feature annotation.</text>
</comment>
<organism evidence="14 15">
    <name type="scientific">Limosilactobacillus frumenti DSM 13145</name>
    <dbReference type="NCBI Taxonomy" id="1423746"/>
    <lineage>
        <taxon>Bacteria</taxon>
        <taxon>Bacillati</taxon>
        <taxon>Bacillota</taxon>
        <taxon>Bacilli</taxon>
        <taxon>Lactobacillales</taxon>
        <taxon>Lactobacillaceae</taxon>
        <taxon>Limosilactobacillus</taxon>
    </lineage>
</organism>
<comment type="activity regulation">
    <text evidence="12">Activated by a monovalent cation that binds near, but not in, the active site. The most likely occupant of the site in vivo is potassium. Ion binding induces a conformational change that may alter substrate affinity.</text>
</comment>
<dbReference type="PROSITE" id="PS00584">
    <property type="entry name" value="PFKB_KINASES_2"/>
    <property type="match status" value="1"/>
</dbReference>
<feature type="active site" description="Proton acceptor" evidence="12">
    <location>
        <position position="253"/>
    </location>
</feature>
<evidence type="ECO:0000256" key="12">
    <source>
        <dbReference type="HAMAP-Rule" id="MF_01987"/>
    </source>
</evidence>
<gene>
    <name evidence="12" type="primary">rbsK</name>
    <name evidence="14" type="ORF">FD27_GL000558</name>
</gene>